<dbReference type="Proteomes" id="UP001228905">
    <property type="component" value="Unassembled WGS sequence"/>
</dbReference>
<protein>
    <submittedName>
        <fullName evidence="5">Chaperone required for assembly of F1-ATPase</fullName>
    </submittedName>
</protein>
<name>A0ABU0IL92_9CAUL</name>
<dbReference type="SUPFAM" id="SSF160909">
    <property type="entry name" value="ATP12-like"/>
    <property type="match status" value="1"/>
</dbReference>
<evidence type="ECO:0000256" key="3">
    <source>
        <dbReference type="ARBA" id="ARBA00023186"/>
    </source>
</evidence>
<feature type="region of interest" description="Disordered" evidence="4">
    <location>
        <begin position="15"/>
        <end position="35"/>
    </location>
</feature>
<accession>A0ABU0IL92</accession>
<proteinExistence type="inferred from homology"/>
<organism evidence="5 6">
    <name type="scientific">Caulobacter ginsengisoli</name>
    <dbReference type="NCBI Taxonomy" id="400775"/>
    <lineage>
        <taxon>Bacteria</taxon>
        <taxon>Pseudomonadati</taxon>
        <taxon>Pseudomonadota</taxon>
        <taxon>Alphaproteobacteria</taxon>
        <taxon>Caulobacterales</taxon>
        <taxon>Caulobacteraceae</taxon>
        <taxon>Caulobacter</taxon>
    </lineage>
</organism>
<keyword evidence="2" id="KW-0809">Transit peptide</keyword>
<dbReference type="InterPro" id="IPR023335">
    <property type="entry name" value="ATP12_ortho_dom_sf"/>
</dbReference>
<dbReference type="InterPro" id="IPR042272">
    <property type="entry name" value="ATP12_ATP_synth-F1-assembly_N"/>
</dbReference>
<comment type="similarity">
    <text evidence="1">Belongs to the ATP12 family.</text>
</comment>
<dbReference type="Gene3D" id="3.30.2180.10">
    <property type="entry name" value="ATP12-like"/>
    <property type="match status" value="1"/>
</dbReference>
<comment type="caution">
    <text evidence="5">The sequence shown here is derived from an EMBL/GenBank/DDBJ whole genome shotgun (WGS) entry which is preliminary data.</text>
</comment>
<keyword evidence="6" id="KW-1185">Reference proteome</keyword>
<dbReference type="PANTHER" id="PTHR21013">
    <property type="entry name" value="ATP SYNTHASE MITOCHONDRIAL F1 COMPLEX ASSEMBLY FACTOR 2/ATP12 PROTEIN, MITOCHONDRIAL PRECURSOR"/>
    <property type="match status" value="1"/>
</dbReference>
<dbReference type="RefSeq" id="WP_307345632.1">
    <property type="nucleotide sequence ID" value="NZ_JAUSVS010000001.1"/>
</dbReference>
<evidence type="ECO:0000256" key="2">
    <source>
        <dbReference type="ARBA" id="ARBA00022946"/>
    </source>
</evidence>
<reference evidence="5 6" key="1">
    <citation type="submission" date="2023-07" db="EMBL/GenBank/DDBJ databases">
        <title>Genomic Encyclopedia of Type Strains, Phase IV (KMG-IV): sequencing the most valuable type-strain genomes for metagenomic binning, comparative biology and taxonomic classification.</title>
        <authorList>
            <person name="Goeker M."/>
        </authorList>
    </citation>
    <scope>NUCLEOTIDE SEQUENCE [LARGE SCALE GENOMIC DNA]</scope>
    <source>
        <strain evidence="5 6">DSM 18695</strain>
    </source>
</reference>
<dbReference type="PANTHER" id="PTHR21013:SF10">
    <property type="entry name" value="ATP SYNTHASE MITOCHONDRIAL F1 COMPLEX ASSEMBLY FACTOR 2"/>
    <property type="match status" value="1"/>
</dbReference>
<dbReference type="Pfam" id="PF07542">
    <property type="entry name" value="ATP12"/>
    <property type="match status" value="1"/>
</dbReference>
<sequence length="241" mass="26192">MADPTDLPRRFYAEVTTGPLEEGPSQEGGAVLLDGRTPRSPGGKRLILPTAALAHLVAAEWAAQVEVIRLAEMPATRLAYTALEKIGPSHREVAAEVSRYANSDVLCYWAEAPRELVRLQGERWAPLLAWAQEELGLRFQKAHGIVHQAQPAETVKAVEALAAELDDFALAGLAHATPLYGSAILALALQRGHLDGEAAFDLSRLDEAYQEAQWGVDEEAAARTAKLRAEAVMLGRWFRAL</sequence>
<dbReference type="EMBL" id="JAUSVS010000001">
    <property type="protein sequence ID" value="MDQ0462792.1"/>
    <property type="molecule type" value="Genomic_DNA"/>
</dbReference>
<gene>
    <name evidence="5" type="ORF">QO010_000540</name>
</gene>
<evidence type="ECO:0000313" key="5">
    <source>
        <dbReference type="EMBL" id="MDQ0462792.1"/>
    </source>
</evidence>
<dbReference type="Gene3D" id="1.10.3580.10">
    <property type="entry name" value="ATP12 ATPase"/>
    <property type="match status" value="1"/>
</dbReference>
<evidence type="ECO:0000256" key="4">
    <source>
        <dbReference type="SAM" id="MobiDB-lite"/>
    </source>
</evidence>
<keyword evidence="3" id="KW-0143">Chaperone</keyword>
<evidence type="ECO:0000313" key="6">
    <source>
        <dbReference type="Proteomes" id="UP001228905"/>
    </source>
</evidence>
<evidence type="ECO:0000256" key="1">
    <source>
        <dbReference type="ARBA" id="ARBA00008231"/>
    </source>
</evidence>
<dbReference type="InterPro" id="IPR011419">
    <property type="entry name" value="ATP12_ATP_synth-F1-assembly"/>
</dbReference>